<protein>
    <submittedName>
        <fullName evidence="2">Uncharacterized protein</fullName>
    </submittedName>
</protein>
<accession>A0A8S3B3F0</accession>
<sequence>MFMTNSPGVGGYSSSSPVSYGTQCPTGHAPTTPMMSSP</sequence>
<evidence type="ECO:0000313" key="3">
    <source>
        <dbReference type="Proteomes" id="UP000681720"/>
    </source>
</evidence>
<dbReference type="AlphaFoldDB" id="A0A8S3B3F0"/>
<feature type="region of interest" description="Disordered" evidence="1">
    <location>
        <begin position="1"/>
        <end position="38"/>
    </location>
</feature>
<reference evidence="2" key="1">
    <citation type="submission" date="2021-02" db="EMBL/GenBank/DDBJ databases">
        <authorList>
            <person name="Nowell W R."/>
        </authorList>
    </citation>
    <scope>NUCLEOTIDE SEQUENCE</scope>
</reference>
<comment type="caution">
    <text evidence="2">The sequence shown here is derived from an EMBL/GenBank/DDBJ whole genome shotgun (WGS) entry which is preliminary data.</text>
</comment>
<name>A0A8S3B3F0_9BILA</name>
<evidence type="ECO:0000256" key="1">
    <source>
        <dbReference type="SAM" id="MobiDB-lite"/>
    </source>
</evidence>
<dbReference type="Proteomes" id="UP000681720">
    <property type="component" value="Unassembled WGS sequence"/>
</dbReference>
<feature type="compositionally biased region" description="Low complexity" evidence="1">
    <location>
        <begin position="12"/>
        <end position="21"/>
    </location>
</feature>
<evidence type="ECO:0000313" key="2">
    <source>
        <dbReference type="EMBL" id="CAF4791792.1"/>
    </source>
</evidence>
<organism evidence="2 3">
    <name type="scientific">Rotaria magnacalcarata</name>
    <dbReference type="NCBI Taxonomy" id="392030"/>
    <lineage>
        <taxon>Eukaryota</taxon>
        <taxon>Metazoa</taxon>
        <taxon>Spiralia</taxon>
        <taxon>Gnathifera</taxon>
        <taxon>Rotifera</taxon>
        <taxon>Eurotatoria</taxon>
        <taxon>Bdelloidea</taxon>
        <taxon>Philodinida</taxon>
        <taxon>Philodinidae</taxon>
        <taxon>Rotaria</taxon>
    </lineage>
</organism>
<dbReference type="EMBL" id="CAJOBJ010147752">
    <property type="protein sequence ID" value="CAF4791792.1"/>
    <property type="molecule type" value="Genomic_DNA"/>
</dbReference>
<feature type="non-terminal residue" evidence="2">
    <location>
        <position position="1"/>
    </location>
</feature>
<proteinExistence type="predicted"/>
<gene>
    <name evidence="2" type="ORF">GIL414_LOCUS46782</name>
</gene>